<dbReference type="GO" id="GO:0005829">
    <property type="term" value="C:cytosol"/>
    <property type="evidence" value="ECO:0007669"/>
    <property type="project" value="TreeGrafter"/>
</dbReference>
<keyword evidence="13" id="KW-1185">Reference proteome</keyword>
<dbReference type="GO" id="GO:0043093">
    <property type="term" value="P:FtsZ-dependent cytokinesis"/>
    <property type="evidence" value="ECO:0007669"/>
    <property type="project" value="TreeGrafter"/>
</dbReference>
<evidence type="ECO:0000313" key="12">
    <source>
        <dbReference type="EMBL" id="KTD57747.1"/>
    </source>
</evidence>
<comment type="subcellular location">
    <subcellularLocation>
        <location evidence="1">Cytoplasm</location>
    </subcellularLocation>
</comment>
<evidence type="ECO:0000256" key="7">
    <source>
        <dbReference type="ARBA" id="ARBA00023210"/>
    </source>
</evidence>
<keyword evidence="4" id="KW-0963">Cytoplasm</keyword>
<keyword evidence="8" id="KW-0131">Cell cycle</keyword>
<comment type="similarity">
    <text evidence="2">Belongs to the ZapA family. Type 1 subfamily.</text>
</comment>
<gene>
    <name evidence="12" type="primary">zapA</name>
    <name evidence="12" type="ORF">Lsha_2300</name>
</gene>
<dbReference type="SUPFAM" id="SSF102829">
    <property type="entry name" value="Cell division protein ZapA-like"/>
    <property type="match status" value="1"/>
</dbReference>
<dbReference type="GO" id="GO:0000917">
    <property type="term" value="P:division septum assembly"/>
    <property type="evidence" value="ECO:0007669"/>
    <property type="project" value="UniProtKB-KW"/>
</dbReference>
<dbReference type="InterPro" id="IPR042233">
    <property type="entry name" value="Cell_div_ZapA_N"/>
</dbReference>
<sequence>MTNIKPCKVKLLNKSYEIKCPEGEESNLSLAADRLNEKMLSNKNKFKKLDNFQILLLAALDISHELVISKNEQEQQRLQVTQFITSLESKINKTVGGDDDLPQTD</sequence>
<evidence type="ECO:0000256" key="10">
    <source>
        <dbReference type="ARBA" id="ARBA00026068"/>
    </source>
</evidence>
<organism evidence="12 13">
    <name type="scientific">Legionella shakespearei DSM 23087</name>
    <dbReference type="NCBI Taxonomy" id="1122169"/>
    <lineage>
        <taxon>Bacteria</taxon>
        <taxon>Pseudomonadati</taxon>
        <taxon>Pseudomonadota</taxon>
        <taxon>Gammaproteobacteria</taxon>
        <taxon>Legionellales</taxon>
        <taxon>Legionellaceae</taxon>
        <taxon>Legionella</taxon>
    </lineage>
</organism>
<dbReference type="eggNOG" id="COG3027">
    <property type="taxonomic scope" value="Bacteria"/>
</dbReference>
<evidence type="ECO:0000256" key="6">
    <source>
        <dbReference type="ARBA" id="ARBA00023054"/>
    </source>
</evidence>
<keyword evidence="6" id="KW-0175">Coiled coil</keyword>
<keyword evidence="7" id="KW-0717">Septation</keyword>
<dbReference type="GO" id="GO:0030428">
    <property type="term" value="C:cell septum"/>
    <property type="evidence" value="ECO:0007669"/>
    <property type="project" value="TreeGrafter"/>
</dbReference>
<name>A0A0W0YMD4_9GAMM</name>
<accession>A0A0W0YMD4</accession>
<evidence type="ECO:0000256" key="11">
    <source>
        <dbReference type="ARBA" id="ARBA00033158"/>
    </source>
</evidence>
<dbReference type="GO" id="GO:0000921">
    <property type="term" value="P:septin ring assembly"/>
    <property type="evidence" value="ECO:0007669"/>
    <property type="project" value="TreeGrafter"/>
</dbReference>
<evidence type="ECO:0000256" key="1">
    <source>
        <dbReference type="ARBA" id="ARBA00004496"/>
    </source>
</evidence>
<evidence type="ECO:0000313" key="13">
    <source>
        <dbReference type="Proteomes" id="UP000054600"/>
    </source>
</evidence>
<keyword evidence="5 12" id="KW-0132">Cell division</keyword>
<dbReference type="GO" id="GO:0032153">
    <property type="term" value="C:cell division site"/>
    <property type="evidence" value="ECO:0007669"/>
    <property type="project" value="TreeGrafter"/>
</dbReference>
<evidence type="ECO:0000256" key="9">
    <source>
        <dbReference type="ARBA" id="ARBA00024910"/>
    </source>
</evidence>
<evidence type="ECO:0000256" key="8">
    <source>
        <dbReference type="ARBA" id="ARBA00023306"/>
    </source>
</evidence>
<evidence type="ECO:0000256" key="3">
    <source>
        <dbReference type="ARBA" id="ARBA00015195"/>
    </source>
</evidence>
<dbReference type="PATRIC" id="fig|1122169.6.peg.2647"/>
<evidence type="ECO:0000256" key="5">
    <source>
        <dbReference type="ARBA" id="ARBA00022618"/>
    </source>
</evidence>
<dbReference type="PANTHER" id="PTHR34981">
    <property type="entry name" value="CELL DIVISION PROTEIN ZAPA"/>
    <property type="match status" value="1"/>
</dbReference>
<dbReference type="Gene3D" id="3.30.160.880">
    <property type="entry name" value="Cell division protein ZapA protomer, N-terminal domain"/>
    <property type="match status" value="1"/>
</dbReference>
<evidence type="ECO:0000256" key="4">
    <source>
        <dbReference type="ARBA" id="ARBA00022490"/>
    </source>
</evidence>
<dbReference type="AlphaFoldDB" id="A0A0W0YMD4"/>
<dbReference type="RefSeq" id="WP_018577874.1">
    <property type="nucleotide sequence ID" value="NZ_KB892415.1"/>
</dbReference>
<dbReference type="InterPro" id="IPR007838">
    <property type="entry name" value="Cell_div_ZapA-like"/>
</dbReference>
<reference evidence="12 13" key="1">
    <citation type="submission" date="2015-11" db="EMBL/GenBank/DDBJ databases">
        <title>Genomic analysis of 38 Legionella species identifies large and diverse effector repertoires.</title>
        <authorList>
            <person name="Burstein D."/>
            <person name="Amaro F."/>
            <person name="Zusman T."/>
            <person name="Lifshitz Z."/>
            <person name="Cohen O."/>
            <person name="Gilbert J.A."/>
            <person name="Pupko T."/>
            <person name="Shuman H.A."/>
            <person name="Segal G."/>
        </authorList>
    </citation>
    <scope>NUCLEOTIDE SEQUENCE [LARGE SCALE GENOMIC DNA]</scope>
    <source>
        <strain evidence="12 13">ATCC 49655</strain>
    </source>
</reference>
<dbReference type="PANTHER" id="PTHR34981:SF1">
    <property type="entry name" value="CELL DIVISION PROTEIN ZAPA"/>
    <property type="match status" value="1"/>
</dbReference>
<dbReference type="Proteomes" id="UP000054600">
    <property type="component" value="Unassembled WGS sequence"/>
</dbReference>
<dbReference type="STRING" id="1122169.Lsha_2300"/>
<dbReference type="Gene3D" id="1.20.5.50">
    <property type="match status" value="1"/>
</dbReference>
<protein>
    <recommendedName>
        <fullName evidence="3">Cell division protein ZapA</fullName>
    </recommendedName>
    <alternativeName>
        <fullName evidence="11">Z ring-associated protein ZapA</fullName>
    </alternativeName>
</protein>
<comment type="caution">
    <text evidence="12">The sequence shown here is derived from an EMBL/GenBank/DDBJ whole genome shotgun (WGS) entry which is preliminary data.</text>
</comment>
<comment type="subunit">
    <text evidence="10">Homodimer. Interacts with FtsZ.</text>
</comment>
<proteinExistence type="inferred from homology"/>
<dbReference type="EMBL" id="LNYW01000065">
    <property type="protein sequence ID" value="KTD57747.1"/>
    <property type="molecule type" value="Genomic_DNA"/>
</dbReference>
<dbReference type="OrthoDB" id="5772359at2"/>
<comment type="function">
    <text evidence="9">Activator of cell division through the inhibition of FtsZ GTPase activity, therefore promoting FtsZ assembly into bundles of protofilaments necessary for the formation of the division Z ring. It is recruited early at mid-cell but it is not essential for cell division.</text>
</comment>
<dbReference type="InterPro" id="IPR036192">
    <property type="entry name" value="Cell_div_ZapA-like_sf"/>
</dbReference>
<evidence type="ECO:0000256" key="2">
    <source>
        <dbReference type="ARBA" id="ARBA00010074"/>
    </source>
</evidence>
<dbReference type="Pfam" id="PF05164">
    <property type="entry name" value="ZapA"/>
    <property type="match status" value="1"/>
</dbReference>